<reference evidence="3" key="1">
    <citation type="journal article" date="2014" name="Int. J. Syst. Evol. Microbiol.">
        <title>Complete genome sequence of Corynebacterium casei LMG S-19264T (=DSM 44701T), isolated from a smear-ripened cheese.</title>
        <authorList>
            <consortium name="US DOE Joint Genome Institute (JGI-PGF)"/>
            <person name="Walter F."/>
            <person name="Albersmeier A."/>
            <person name="Kalinowski J."/>
            <person name="Ruckert C."/>
        </authorList>
    </citation>
    <scope>NUCLEOTIDE SEQUENCE</scope>
    <source>
        <strain evidence="3">CGMCC 4.7299</strain>
    </source>
</reference>
<dbReference type="SMART" id="SM01248">
    <property type="entry name" value="KaiB"/>
    <property type="match status" value="1"/>
</dbReference>
<dbReference type="InterPro" id="IPR011649">
    <property type="entry name" value="KaiB_domain"/>
</dbReference>
<sequence>MTMNLRLYVTGGTPGSMRALRNLRAICHTHFDGQVDVEVIDVLEQPDLAEADRILATPTLLKRWPTPARRIIGDLSDPDRVLSGLDVLPLDPGGLTHGTATDDDLGNDKDSDA</sequence>
<protein>
    <recommendedName>
        <fullName evidence="2">KaiB domain-containing protein</fullName>
    </recommendedName>
</protein>
<dbReference type="AlphaFoldDB" id="A0A8J3FNU6"/>
<reference evidence="3" key="2">
    <citation type="submission" date="2020-09" db="EMBL/GenBank/DDBJ databases">
        <authorList>
            <person name="Sun Q."/>
            <person name="Zhou Y."/>
        </authorList>
    </citation>
    <scope>NUCLEOTIDE SEQUENCE</scope>
    <source>
        <strain evidence="3">CGMCC 4.7299</strain>
    </source>
</reference>
<dbReference type="PANTHER" id="PTHR41709:SF2">
    <property type="entry name" value="CIRCADIAN CLOCK PROTEIN KAIB2"/>
    <property type="match status" value="1"/>
</dbReference>
<dbReference type="GO" id="GO:0048511">
    <property type="term" value="P:rhythmic process"/>
    <property type="evidence" value="ECO:0007669"/>
    <property type="project" value="InterPro"/>
</dbReference>
<keyword evidence="4" id="KW-1185">Reference proteome</keyword>
<dbReference type="InterPro" id="IPR039022">
    <property type="entry name" value="KaiB-like"/>
</dbReference>
<evidence type="ECO:0000256" key="1">
    <source>
        <dbReference type="SAM" id="MobiDB-lite"/>
    </source>
</evidence>
<organism evidence="3 4">
    <name type="scientific">Mangrovihabitans endophyticus</name>
    <dbReference type="NCBI Taxonomy" id="1751298"/>
    <lineage>
        <taxon>Bacteria</taxon>
        <taxon>Bacillati</taxon>
        <taxon>Actinomycetota</taxon>
        <taxon>Actinomycetes</taxon>
        <taxon>Micromonosporales</taxon>
        <taxon>Micromonosporaceae</taxon>
        <taxon>Mangrovihabitans</taxon>
    </lineage>
</organism>
<evidence type="ECO:0000313" key="3">
    <source>
        <dbReference type="EMBL" id="GGK94215.1"/>
    </source>
</evidence>
<comment type="caution">
    <text evidence="3">The sequence shown here is derived from an EMBL/GenBank/DDBJ whole genome shotgun (WGS) entry which is preliminary data.</text>
</comment>
<dbReference type="InterPro" id="IPR036249">
    <property type="entry name" value="Thioredoxin-like_sf"/>
</dbReference>
<accession>A0A8J3FNU6</accession>
<dbReference type="CDD" id="cd02978">
    <property type="entry name" value="KaiB_like"/>
    <property type="match status" value="1"/>
</dbReference>
<dbReference type="SUPFAM" id="SSF52833">
    <property type="entry name" value="Thioredoxin-like"/>
    <property type="match status" value="1"/>
</dbReference>
<feature type="region of interest" description="Disordered" evidence="1">
    <location>
        <begin position="90"/>
        <end position="113"/>
    </location>
</feature>
<dbReference type="PANTHER" id="PTHR41709">
    <property type="entry name" value="KAIB-LIKE PROTEIN 1"/>
    <property type="match status" value="1"/>
</dbReference>
<dbReference type="RefSeq" id="WP_189079844.1">
    <property type="nucleotide sequence ID" value="NZ_BMMX01000011.1"/>
</dbReference>
<feature type="domain" description="KaiB" evidence="2">
    <location>
        <begin position="6"/>
        <end position="87"/>
    </location>
</feature>
<proteinExistence type="predicted"/>
<dbReference type="Proteomes" id="UP000656042">
    <property type="component" value="Unassembled WGS sequence"/>
</dbReference>
<evidence type="ECO:0000313" key="4">
    <source>
        <dbReference type="Proteomes" id="UP000656042"/>
    </source>
</evidence>
<evidence type="ECO:0000259" key="2">
    <source>
        <dbReference type="SMART" id="SM01248"/>
    </source>
</evidence>
<name>A0A8J3FNU6_9ACTN</name>
<dbReference type="Gene3D" id="3.40.30.10">
    <property type="entry name" value="Glutaredoxin"/>
    <property type="match status" value="1"/>
</dbReference>
<gene>
    <name evidence="3" type="ORF">GCM10012284_30390</name>
</gene>
<dbReference type="Pfam" id="PF07689">
    <property type="entry name" value="KaiB"/>
    <property type="match status" value="1"/>
</dbReference>
<dbReference type="EMBL" id="BMMX01000011">
    <property type="protein sequence ID" value="GGK94215.1"/>
    <property type="molecule type" value="Genomic_DNA"/>
</dbReference>